<evidence type="ECO:0008006" key="6">
    <source>
        <dbReference type="Google" id="ProtNLM"/>
    </source>
</evidence>
<evidence type="ECO:0000313" key="2">
    <source>
        <dbReference type="EMBL" id="PSU20271.1"/>
    </source>
</evidence>
<gene>
    <name evidence="3" type="ORF">C9J18_09105</name>
    <name evidence="2" type="ORF">CTM96_19845</name>
</gene>
<keyword evidence="1" id="KW-0472">Membrane</keyword>
<dbReference type="Proteomes" id="UP000241618">
    <property type="component" value="Unassembled WGS sequence"/>
</dbReference>
<keyword evidence="1" id="KW-0812">Transmembrane</keyword>
<reference evidence="4 5" key="1">
    <citation type="submission" date="2018-03" db="EMBL/GenBank/DDBJ databases">
        <title>Whole genome sequencing of Histamine producing bacteria.</title>
        <authorList>
            <person name="Butler K."/>
        </authorList>
    </citation>
    <scope>NUCLEOTIDE SEQUENCE [LARGE SCALE GENOMIC DNA]</scope>
    <source>
        <strain evidence="3 5">FS-6.1</strain>
        <strain evidence="2 4">FS-6.2</strain>
    </source>
</reference>
<dbReference type="Proteomes" id="UP000241405">
    <property type="component" value="Unassembled WGS sequence"/>
</dbReference>
<dbReference type="InterPro" id="IPR019670">
    <property type="entry name" value="DUF2523"/>
</dbReference>
<proteinExistence type="predicted"/>
<evidence type="ECO:0000256" key="1">
    <source>
        <dbReference type="SAM" id="Phobius"/>
    </source>
</evidence>
<dbReference type="Pfam" id="PF10734">
    <property type="entry name" value="DUF2523"/>
    <property type="match status" value="1"/>
</dbReference>
<feature type="transmembrane region" description="Helical" evidence="1">
    <location>
        <begin position="28"/>
        <end position="47"/>
    </location>
</feature>
<dbReference type="EMBL" id="PYMO01000033">
    <property type="protein sequence ID" value="PSU20271.1"/>
    <property type="molecule type" value="Genomic_DNA"/>
</dbReference>
<evidence type="ECO:0000313" key="3">
    <source>
        <dbReference type="EMBL" id="PSU52693.1"/>
    </source>
</evidence>
<evidence type="ECO:0000313" key="4">
    <source>
        <dbReference type="Proteomes" id="UP000241405"/>
    </source>
</evidence>
<dbReference type="AlphaFoldDB" id="A0A2T3JU76"/>
<keyword evidence="4" id="KW-1185">Reference proteome</keyword>
<keyword evidence="1" id="KW-1133">Transmembrane helix</keyword>
<evidence type="ECO:0000313" key="5">
    <source>
        <dbReference type="Proteomes" id="UP000241618"/>
    </source>
</evidence>
<accession>A0A2T3JU76</accession>
<comment type="caution">
    <text evidence="3">The sequence shown here is derived from an EMBL/GenBank/DDBJ whole genome shotgun (WGS) entry which is preliminary data.</text>
</comment>
<dbReference type="RefSeq" id="WP_107191487.1">
    <property type="nucleotide sequence ID" value="NZ_PYMN01000034.1"/>
</dbReference>
<sequence length="114" mass="13549">MDYIYSFFEQFFMWFKDLFLWLNHIPDFLQSVIQFVLIKLFIVYIEAKIFFTSISMNVAKAIITEYGVYDLIELSFNKLPPDLRFVLTAYGVPEGFRIIFDAFASSLILRFIGR</sequence>
<dbReference type="EMBL" id="PYMP01000006">
    <property type="protein sequence ID" value="PSU52693.1"/>
    <property type="molecule type" value="Genomic_DNA"/>
</dbReference>
<name>A0A2T3JU76_PHOPO</name>
<organism evidence="3 5">
    <name type="scientific">Photobacterium phosphoreum</name>
    <dbReference type="NCBI Taxonomy" id="659"/>
    <lineage>
        <taxon>Bacteria</taxon>
        <taxon>Pseudomonadati</taxon>
        <taxon>Pseudomonadota</taxon>
        <taxon>Gammaproteobacteria</taxon>
        <taxon>Vibrionales</taxon>
        <taxon>Vibrionaceae</taxon>
        <taxon>Photobacterium</taxon>
    </lineage>
</organism>
<protein>
    <recommendedName>
        <fullName evidence="6">DUF2523 domain-containing protein</fullName>
    </recommendedName>
</protein>